<accession>A0A6N9Q0B4</accession>
<dbReference type="InterPro" id="IPR050992">
    <property type="entry name" value="CheZ_family_phosphatases"/>
</dbReference>
<dbReference type="CDD" id="cd17909">
    <property type="entry name" value="CheC_ClassI"/>
    <property type="match status" value="1"/>
</dbReference>
<keyword evidence="2" id="KW-0378">Hydrolase</keyword>
<dbReference type="InterPro" id="IPR007597">
    <property type="entry name" value="CheC"/>
</dbReference>
<dbReference type="Proteomes" id="UP000448943">
    <property type="component" value="Unassembled WGS sequence"/>
</dbReference>
<dbReference type="EMBL" id="SIJB01000001">
    <property type="protein sequence ID" value="NBI27384.1"/>
    <property type="molecule type" value="Genomic_DNA"/>
</dbReference>
<keyword evidence="1" id="KW-0145">Chemotaxis</keyword>
<gene>
    <name evidence="4" type="ORF">ERL59_00180</name>
</gene>
<dbReference type="InterPro" id="IPR028976">
    <property type="entry name" value="CheC-like_sf"/>
</dbReference>
<organism evidence="4 5">
    <name type="scientific">Chengkuizengella marina</name>
    <dbReference type="NCBI Taxonomy" id="2507566"/>
    <lineage>
        <taxon>Bacteria</taxon>
        <taxon>Bacillati</taxon>
        <taxon>Bacillota</taxon>
        <taxon>Bacilli</taxon>
        <taxon>Bacillales</taxon>
        <taxon>Paenibacillaceae</taxon>
        <taxon>Chengkuizengella</taxon>
    </lineage>
</organism>
<evidence type="ECO:0000313" key="4">
    <source>
        <dbReference type="EMBL" id="NBI27384.1"/>
    </source>
</evidence>
<proteinExistence type="predicted"/>
<protein>
    <submittedName>
        <fullName evidence="4">Chemotaxis protein CheC</fullName>
    </submittedName>
</protein>
<evidence type="ECO:0000256" key="2">
    <source>
        <dbReference type="ARBA" id="ARBA00022801"/>
    </source>
</evidence>
<dbReference type="GO" id="GO:0006935">
    <property type="term" value="P:chemotaxis"/>
    <property type="evidence" value="ECO:0007669"/>
    <property type="project" value="UniProtKB-KW"/>
</dbReference>
<dbReference type="PANTHER" id="PTHR43693">
    <property type="entry name" value="PROTEIN PHOSPHATASE CHEZ"/>
    <property type="match status" value="1"/>
</dbReference>
<name>A0A6N9Q0B4_9BACL</name>
<dbReference type="RefSeq" id="WP_160643271.1">
    <property type="nucleotide sequence ID" value="NZ_SIJB01000001.1"/>
</dbReference>
<evidence type="ECO:0000259" key="3">
    <source>
        <dbReference type="Pfam" id="PF04509"/>
    </source>
</evidence>
<feature type="domain" description="CheC-like protein" evidence="3">
    <location>
        <begin position="10"/>
        <end position="46"/>
    </location>
</feature>
<dbReference type="Gene3D" id="3.40.1550.10">
    <property type="entry name" value="CheC-like"/>
    <property type="match status" value="1"/>
</dbReference>
<comment type="caution">
    <text evidence="4">The sequence shown here is derived from an EMBL/GenBank/DDBJ whole genome shotgun (WGS) entry which is preliminary data.</text>
</comment>
<feature type="domain" description="CheC-like protein" evidence="3">
    <location>
        <begin position="109"/>
        <end position="144"/>
    </location>
</feature>
<evidence type="ECO:0000313" key="5">
    <source>
        <dbReference type="Proteomes" id="UP000448943"/>
    </source>
</evidence>
<dbReference type="PANTHER" id="PTHR43693:SF1">
    <property type="entry name" value="PROTEIN PHOSPHATASE CHEZ"/>
    <property type="match status" value="1"/>
</dbReference>
<dbReference type="Pfam" id="PF04509">
    <property type="entry name" value="CheC"/>
    <property type="match status" value="2"/>
</dbReference>
<keyword evidence="5" id="KW-1185">Reference proteome</keyword>
<evidence type="ECO:0000256" key="1">
    <source>
        <dbReference type="ARBA" id="ARBA00022500"/>
    </source>
</evidence>
<dbReference type="SUPFAM" id="SSF103039">
    <property type="entry name" value="CheC-like"/>
    <property type="match status" value="1"/>
</dbReference>
<dbReference type="GO" id="GO:0016787">
    <property type="term" value="F:hydrolase activity"/>
    <property type="evidence" value="ECO:0007669"/>
    <property type="project" value="UniProtKB-KW"/>
</dbReference>
<sequence>MSTSNKFKSIQLDVLQELGNIGSGNATTALSNLINKTIDMKVPRVNFGPFSNITESLGDDEKIVIAVYLRVIGETPGNMYFILSQKSANQLLSDVLHININKNKEYSDFEISTLTEIGNILTGSYLSSLANLTQLKIYPSVPSLTMDMLGAVLSSGMLQCGQYGDYALLIETNFLEGNEKVEGHFIFIPDPESLDKIFHALGVPIQ</sequence>
<dbReference type="AlphaFoldDB" id="A0A6N9Q0B4"/>
<dbReference type="OrthoDB" id="9812187at2"/>
<reference evidence="4 5" key="1">
    <citation type="submission" date="2019-01" db="EMBL/GenBank/DDBJ databases">
        <title>Chengkuizengella sp. nov., isolated from deep-sea sediment of East Pacific Ocean.</title>
        <authorList>
            <person name="Yang J."/>
            <person name="Lai Q."/>
            <person name="Shao Z."/>
        </authorList>
    </citation>
    <scope>NUCLEOTIDE SEQUENCE [LARGE SCALE GENOMIC DNA]</scope>
    <source>
        <strain evidence="4 5">YPA3-1-1</strain>
    </source>
</reference>